<evidence type="ECO:0000259" key="2">
    <source>
        <dbReference type="Pfam" id="PF01182"/>
    </source>
</evidence>
<dbReference type="GO" id="GO:0006044">
    <property type="term" value="P:N-acetylglucosamine metabolic process"/>
    <property type="evidence" value="ECO:0007669"/>
    <property type="project" value="InterPro"/>
</dbReference>
<feature type="region of interest" description="Disordered" evidence="1">
    <location>
        <begin position="1"/>
        <end position="21"/>
    </location>
</feature>
<dbReference type="InterPro" id="IPR006148">
    <property type="entry name" value="Glc/Gal-6P_isomerase"/>
</dbReference>
<accession>A0A518BSU1</accession>
<feature type="domain" description="Glucosamine/galactosamine-6-phosphate isomerase" evidence="2">
    <location>
        <begin position="22"/>
        <end position="245"/>
    </location>
</feature>
<dbReference type="EMBL" id="CP036287">
    <property type="protein sequence ID" value="QDU70040.1"/>
    <property type="molecule type" value="Genomic_DNA"/>
</dbReference>
<evidence type="ECO:0000313" key="4">
    <source>
        <dbReference type="Proteomes" id="UP000316921"/>
    </source>
</evidence>
<organism evidence="3 4">
    <name type="scientific">Engelhardtia mirabilis</name>
    <dbReference type="NCBI Taxonomy" id="2528011"/>
    <lineage>
        <taxon>Bacteria</taxon>
        <taxon>Pseudomonadati</taxon>
        <taxon>Planctomycetota</taxon>
        <taxon>Planctomycetia</taxon>
        <taxon>Planctomycetia incertae sedis</taxon>
        <taxon>Engelhardtia</taxon>
    </lineage>
</organism>
<dbReference type="AlphaFoldDB" id="A0A518BSU1"/>
<dbReference type="Pfam" id="PF01182">
    <property type="entry name" value="Glucosamine_iso"/>
    <property type="match status" value="1"/>
</dbReference>
<dbReference type="GO" id="GO:0005975">
    <property type="term" value="P:carbohydrate metabolic process"/>
    <property type="evidence" value="ECO:0007669"/>
    <property type="project" value="InterPro"/>
</dbReference>
<gene>
    <name evidence="3" type="primary">nagB_2</name>
    <name evidence="3" type="ORF">Pla133_51630</name>
</gene>
<proteinExistence type="predicted"/>
<dbReference type="PROSITE" id="PS01161">
    <property type="entry name" value="GLC_GALNAC_ISOMERASE"/>
    <property type="match status" value="1"/>
</dbReference>
<evidence type="ECO:0000256" key="1">
    <source>
        <dbReference type="SAM" id="MobiDB-lite"/>
    </source>
</evidence>
<dbReference type="EC" id="3.5.99.6" evidence="3"/>
<dbReference type="KEGG" id="pbap:Pla133_51630"/>
<dbReference type="CDD" id="cd01399">
    <property type="entry name" value="GlcN6P_deaminase"/>
    <property type="match status" value="1"/>
</dbReference>
<name>A0A518BSU1_9BACT</name>
<reference evidence="3 4" key="1">
    <citation type="submission" date="2019-02" db="EMBL/GenBank/DDBJ databases">
        <title>Deep-cultivation of Planctomycetes and their phenomic and genomic characterization uncovers novel biology.</title>
        <authorList>
            <person name="Wiegand S."/>
            <person name="Jogler M."/>
            <person name="Boedeker C."/>
            <person name="Pinto D."/>
            <person name="Vollmers J."/>
            <person name="Rivas-Marin E."/>
            <person name="Kohn T."/>
            <person name="Peeters S.H."/>
            <person name="Heuer A."/>
            <person name="Rast P."/>
            <person name="Oberbeckmann S."/>
            <person name="Bunk B."/>
            <person name="Jeske O."/>
            <person name="Meyerdierks A."/>
            <person name="Storesund J.E."/>
            <person name="Kallscheuer N."/>
            <person name="Luecker S."/>
            <person name="Lage O.M."/>
            <person name="Pohl T."/>
            <person name="Merkel B.J."/>
            <person name="Hornburger P."/>
            <person name="Mueller R.-W."/>
            <person name="Bruemmer F."/>
            <person name="Labrenz M."/>
            <person name="Spormann A.M."/>
            <person name="Op den Camp H."/>
            <person name="Overmann J."/>
            <person name="Amann R."/>
            <person name="Jetten M.S.M."/>
            <person name="Mascher T."/>
            <person name="Medema M.H."/>
            <person name="Devos D.P."/>
            <person name="Kaster A.-K."/>
            <person name="Ovreas L."/>
            <person name="Rohde M."/>
            <person name="Galperin M.Y."/>
            <person name="Jogler C."/>
        </authorList>
    </citation>
    <scope>NUCLEOTIDE SEQUENCE [LARGE SCALE GENOMIC DNA]</scope>
    <source>
        <strain evidence="3 4">Pla133</strain>
    </source>
</reference>
<dbReference type="GO" id="GO:0004342">
    <property type="term" value="F:glucosamine-6-phosphate deaminase activity"/>
    <property type="evidence" value="ECO:0007669"/>
    <property type="project" value="UniProtKB-EC"/>
</dbReference>
<dbReference type="RefSeq" id="WP_145070502.1">
    <property type="nucleotide sequence ID" value="NZ_CP036287.1"/>
</dbReference>
<keyword evidence="4" id="KW-1185">Reference proteome</keyword>
<dbReference type="InterPro" id="IPR052960">
    <property type="entry name" value="GlcN6P_deaminase-like"/>
</dbReference>
<sequence>MAPPSASDAPGNEPDLRPVARPEDAFRDLAREIADLVDDRTRSGGRAVLGLATGRTMVGLYRELARLHREEGLSFGRVVTFNLDEYCGLAPDHPERMAAAMDRELFDHLDQPPEQRHFPDVGEGDLERRCDAYERAIRAAGGLDLQLLGVGRNGHVAFNEPGSSADSRTRRVHLAPATRADAAATFGGLEAVPSAALTVGIATVKEARALRVLAFGAAKAAAVARLVAGPAGDDCPVSLLRGHGDLRLWADDAALGR</sequence>
<keyword evidence="3" id="KW-0378">Hydrolase</keyword>
<dbReference type="PANTHER" id="PTHR42892:SF1">
    <property type="entry name" value="GLUCOSAMINE-6-PHOSPHATE ISOMERASE"/>
    <property type="match status" value="1"/>
</dbReference>
<protein>
    <submittedName>
        <fullName evidence="3">Glucosamine-6-phosphate deaminase 1</fullName>
        <ecNumber evidence="3">3.5.99.6</ecNumber>
    </submittedName>
</protein>
<dbReference type="InterPro" id="IPR004547">
    <property type="entry name" value="Glucosamine6P_isomerase"/>
</dbReference>
<dbReference type="InterPro" id="IPR018321">
    <property type="entry name" value="Glucosamine6P_isomerase_CS"/>
</dbReference>
<dbReference type="InterPro" id="IPR037171">
    <property type="entry name" value="NagB/RpiA_transferase-like"/>
</dbReference>
<dbReference type="Gene3D" id="3.40.50.1360">
    <property type="match status" value="1"/>
</dbReference>
<evidence type="ECO:0000313" key="3">
    <source>
        <dbReference type="EMBL" id="QDU70040.1"/>
    </source>
</evidence>
<dbReference type="Proteomes" id="UP000316921">
    <property type="component" value="Chromosome"/>
</dbReference>
<dbReference type="PANTHER" id="PTHR42892">
    <property type="entry name" value="GLUCOSAMINE-6-PHOSPHATE DEAMINASE-LIKE PROTEIN BT_0258-RELATED"/>
    <property type="match status" value="1"/>
</dbReference>
<dbReference type="SUPFAM" id="SSF100950">
    <property type="entry name" value="NagB/RpiA/CoA transferase-like"/>
    <property type="match status" value="1"/>
</dbReference>